<evidence type="ECO:0000313" key="2">
    <source>
        <dbReference type="EMBL" id="QHA00892.1"/>
    </source>
</evidence>
<keyword evidence="1" id="KW-1133">Transmembrane helix</keyword>
<protein>
    <submittedName>
        <fullName evidence="2">Uncharacterized protein</fullName>
    </submittedName>
</protein>
<evidence type="ECO:0000313" key="3">
    <source>
        <dbReference type="Proteomes" id="UP000430508"/>
    </source>
</evidence>
<dbReference type="EMBL" id="CP046996">
    <property type="protein sequence ID" value="QHA00892.1"/>
    <property type="molecule type" value="Genomic_DNA"/>
</dbReference>
<keyword evidence="1" id="KW-0472">Membrane</keyword>
<name>A0A857DK63_9FIRM</name>
<dbReference type="Proteomes" id="UP000430508">
    <property type="component" value="Chromosome"/>
</dbReference>
<organism evidence="2 3">
    <name type="scientific">Dehalobacter restrictus</name>
    <dbReference type="NCBI Taxonomy" id="55583"/>
    <lineage>
        <taxon>Bacteria</taxon>
        <taxon>Bacillati</taxon>
        <taxon>Bacillota</taxon>
        <taxon>Clostridia</taxon>
        <taxon>Eubacteriales</taxon>
        <taxon>Desulfitobacteriaceae</taxon>
        <taxon>Dehalobacter</taxon>
    </lineage>
</organism>
<dbReference type="AlphaFoldDB" id="A0A857DK63"/>
<gene>
    <name evidence="2" type="ORF">GQ588_09735</name>
</gene>
<accession>A0A857DK63</accession>
<reference evidence="2 3" key="1">
    <citation type="submission" date="2019-12" db="EMBL/GenBank/DDBJ databases">
        <title>Sequence classification of anaerobic respiratory reductive dehalogenases: First we see many, then we see few.</title>
        <authorList>
            <person name="Molenda O."/>
            <person name="Puentes Jacome L.A."/>
            <person name="Cao X."/>
            <person name="Nesbo C.L."/>
            <person name="Tang S."/>
            <person name="Morson N."/>
            <person name="Patron J."/>
            <person name="Lomheim L."/>
            <person name="Wishart D.S."/>
            <person name="Edwards E.A."/>
        </authorList>
    </citation>
    <scope>NUCLEOTIDE SEQUENCE [LARGE SCALE GENOMIC DNA]</scope>
    <source>
        <strain evidence="2 3">12DCA</strain>
    </source>
</reference>
<sequence>MYIASAFIAVIAVALLVNNVVYFNNTVSQYTTQGYPYEMVAKELIPGQLLPGIFQPLSILGIAVVLYGAGLINQKITGYFHSCSNIETVVHAEPAVVNTNTVNTAAEDIVSEDPAESPAAVPEQIESQIVEVQDTQDSTDNKDNTDK</sequence>
<proteinExistence type="predicted"/>
<evidence type="ECO:0000256" key="1">
    <source>
        <dbReference type="SAM" id="Phobius"/>
    </source>
</evidence>
<keyword evidence="1" id="KW-0812">Transmembrane</keyword>
<feature type="transmembrane region" description="Helical" evidence="1">
    <location>
        <begin position="53"/>
        <end position="72"/>
    </location>
</feature>